<organism evidence="1 2">
    <name type="scientific">Candidatus Gottesmanbacteria bacterium GW2011_GWA2_44_17</name>
    <dbReference type="NCBI Taxonomy" id="1618444"/>
    <lineage>
        <taxon>Bacteria</taxon>
        <taxon>Candidatus Gottesmaniibacteriota</taxon>
    </lineage>
</organism>
<evidence type="ECO:0000313" key="1">
    <source>
        <dbReference type="EMBL" id="KKT46133.1"/>
    </source>
</evidence>
<comment type="caution">
    <text evidence="1">The sequence shown here is derived from an EMBL/GenBank/DDBJ whole genome shotgun (WGS) entry which is preliminary data.</text>
</comment>
<sequence>MVKCLEIEVTSQGKTKKEALSNLEEALSLYFEDESITNPSPLKDVELHTVSFAYA</sequence>
<accession>A0A0G1HHV8</accession>
<evidence type="ECO:0008006" key="3">
    <source>
        <dbReference type="Google" id="ProtNLM"/>
    </source>
</evidence>
<protein>
    <recommendedName>
        <fullName evidence="3">HicB-like antitoxin of toxin-antitoxin system domain-containing protein</fullName>
    </recommendedName>
</protein>
<proteinExistence type="predicted"/>
<evidence type="ECO:0000313" key="2">
    <source>
        <dbReference type="Proteomes" id="UP000034063"/>
    </source>
</evidence>
<gene>
    <name evidence="1" type="ORF">UW37_C0031G0006</name>
</gene>
<dbReference type="AlphaFoldDB" id="A0A0G1HHV8"/>
<dbReference type="Gene3D" id="3.30.160.250">
    <property type="match status" value="1"/>
</dbReference>
<dbReference type="Proteomes" id="UP000034063">
    <property type="component" value="Unassembled WGS sequence"/>
</dbReference>
<name>A0A0G1HHV8_9BACT</name>
<dbReference type="SUPFAM" id="SSF143100">
    <property type="entry name" value="TTHA1013/TTHA0281-like"/>
    <property type="match status" value="1"/>
</dbReference>
<dbReference type="EMBL" id="LCIB01000031">
    <property type="protein sequence ID" value="KKT46133.1"/>
    <property type="molecule type" value="Genomic_DNA"/>
</dbReference>
<reference evidence="1 2" key="1">
    <citation type="journal article" date="2015" name="Nature">
        <title>rRNA introns, odd ribosomes, and small enigmatic genomes across a large radiation of phyla.</title>
        <authorList>
            <person name="Brown C.T."/>
            <person name="Hug L.A."/>
            <person name="Thomas B.C."/>
            <person name="Sharon I."/>
            <person name="Castelle C.J."/>
            <person name="Singh A."/>
            <person name="Wilkins M.J."/>
            <person name="Williams K.H."/>
            <person name="Banfield J.F."/>
        </authorList>
    </citation>
    <scope>NUCLEOTIDE SEQUENCE [LARGE SCALE GENOMIC DNA]</scope>
</reference>
<dbReference type="InterPro" id="IPR035069">
    <property type="entry name" value="TTHA1013/TTHA0281-like"/>
</dbReference>